<evidence type="ECO:0000313" key="11">
    <source>
        <dbReference type="Proteomes" id="UP000284021"/>
    </source>
</evidence>
<comment type="caution">
    <text evidence="10">The sequence shown here is derived from an EMBL/GenBank/DDBJ whole genome shotgun (WGS) entry which is preliminary data.</text>
</comment>
<dbReference type="GO" id="GO:0005829">
    <property type="term" value="C:cytosol"/>
    <property type="evidence" value="ECO:0007669"/>
    <property type="project" value="TreeGrafter"/>
</dbReference>
<comment type="function">
    <text evidence="8">Catalyzes the ATP-dependent phosphorylation of fructose-l-phosphate to fructose-l,6-bisphosphate.</text>
</comment>
<dbReference type="EMBL" id="QYUR01000008">
    <property type="protein sequence ID" value="RJG09067.1"/>
    <property type="molecule type" value="Genomic_DNA"/>
</dbReference>
<evidence type="ECO:0000256" key="1">
    <source>
        <dbReference type="ARBA" id="ARBA00010688"/>
    </source>
</evidence>
<dbReference type="InterPro" id="IPR022463">
    <property type="entry name" value="1-PFruKinase"/>
</dbReference>
<sequence>MARILTLTLNPALDLTVRLARLEPGQVNRSETQASQAAGKGLNVAQVLADLGHNLTVGGFLGADNPAAFEALFARRGFVDGFIRVPGETRSNIKLAESDGRITDINGPGPEVDELAQITLLGRLDNLAAGHDLAVVAGSLPPGVSPEWLAELLKRLKRLGLRVALDTSGAALRAGLVAAPWLIKPNTEELAEVCGRPLESFAAQAEEAARLQAQGIEQVVISQGAEGVRWFAPDQAWLALPPRVTVASTVGAGDSLLAGMLHGLLSGWPAQRTLRCATAIAAQAVTQVGVGIGDAVQLQQLESAVVVHALPEQQEVPR</sequence>
<feature type="domain" description="Carbohydrate kinase PfkB" evidence="9">
    <location>
        <begin position="9"/>
        <end position="292"/>
    </location>
</feature>
<dbReference type="PROSITE" id="PS00584">
    <property type="entry name" value="PFKB_KINASES_2"/>
    <property type="match status" value="1"/>
</dbReference>
<organism evidence="10 11">
    <name type="scientific">Pseudomonas cavernicola</name>
    <dbReference type="NCBI Taxonomy" id="2320866"/>
    <lineage>
        <taxon>Bacteria</taxon>
        <taxon>Pseudomonadati</taxon>
        <taxon>Pseudomonadota</taxon>
        <taxon>Gammaproteobacteria</taxon>
        <taxon>Pseudomonadales</taxon>
        <taxon>Pseudomonadaceae</taxon>
        <taxon>Pseudomonas</taxon>
    </lineage>
</organism>
<keyword evidence="2 7" id="KW-0808">Transferase</keyword>
<proteinExistence type="inferred from homology"/>
<accession>A0A418X9B6</accession>
<dbReference type="Pfam" id="PF00294">
    <property type="entry name" value="PfkB"/>
    <property type="match status" value="1"/>
</dbReference>
<dbReference type="GO" id="GO:0016052">
    <property type="term" value="P:carbohydrate catabolic process"/>
    <property type="evidence" value="ECO:0007669"/>
    <property type="project" value="UniProtKB-ARBA"/>
</dbReference>
<reference evidence="10 11" key="1">
    <citation type="submission" date="2018-09" db="EMBL/GenBank/DDBJ databases">
        <authorList>
            <person name="Zhu H."/>
        </authorList>
    </citation>
    <scope>NUCLEOTIDE SEQUENCE [LARGE SCALE GENOMIC DNA]</scope>
    <source>
        <strain evidence="10 11">K1S02-6</strain>
    </source>
</reference>
<evidence type="ECO:0000256" key="3">
    <source>
        <dbReference type="ARBA" id="ARBA00022741"/>
    </source>
</evidence>
<dbReference type="Gene3D" id="3.40.1190.20">
    <property type="match status" value="1"/>
</dbReference>
<dbReference type="SUPFAM" id="SSF53613">
    <property type="entry name" value="Ribokinase-like"/>
    <property type="match status" value="1"/>
</dbReference>
<dbReference type="CDD" id="cd01164">
    <property type="entry name" value="FruK_PfkB_like"/>
    <property type="match status" value="1"/>
</dbReference>
<dbReference type="AlphaFoldDB" id="A0A418X9B6"/>
<keyword evidence="11" id="KW-1185">Reference proteome</keyword>
<dbReference type="InterPro" id="IPR017583">
    <property type="entry name" value="Tagatose/fructose_Pkinase"/>
</dbReference>
<gene>
    <name evidence="10" type="primary">pfkB</name>
    <name evidence="10" type="ORF">D3879_25005</name>
</gene>
<comment type="catalytic activity">
    <reaction evidence="6 8">
        <text>beta-D-fructose 1-phosphate + ATP = beta-D-fructose 1,6-bisphosphate + ADP + H(+)</text>
        <dbReference type="Rhea" id="RHEA:14213"/>
        <dbReference type="ChEBI" id="CHEBI:15378"/>
        <dbReference type="ChEBI" id="CHEBI:30616"/>
        <dbReference type="ChEBI" id="CHEBI:32966"/>
        <dbReference type="ChEBI" id="CHEBI:138881"/>
        <dbReference type="ChEBI" id="CHEBI:456216"/>
        <dbReference type="EC" id="2.7.1.56"/>
    </reaction>
</comment>
<dbReference type="Proteomes" id="UP000284021">
    <property type="component" value="Unassembled WGS sequence"/>
</dbReference>
<dbReference type="PANTHER" id="PTHR46566">
    <property type="entry name" value="1-PHOSPHOFRUCTOKINASE-RELATED"/>
    <property type="match status" value="1"/>
</dbReference>
<dbReference type="InterPro" id="IPR011611">
    <property type="entry name" value="PfkB_dom"/>
</dbReference>
<dbReference type="GO" id="GO:0044281">
    <property type="term" value="P:small molecule metabolic process"/>
    <property type="evidence" value="ECO:0007669"/>
    <property type="project" value="UniProtKB-ARBA"/>
</dbReference>
<dbReference type="PIRSF" id="PIRSF000535">
    <property type="entry name" value="1PFK/6PFK/LacC"/>
    <property type="match status" value="1"/>
</dbReference>
<dbReference type="PANTHER" id="PTHR46566:SF5">
    <property type="entry name" value="1-PHOSPHOFRUCTOKINASE"/>
    <property type="match status" value="1"/>
</dbReference>
<dbReference type="InterPro" id="IPR029056">
    <property type="entry name" value="Ribokinase-like"/>
</dbReference>
<evidence type="ECO:0000256" key="6">
    <source>
        <dbReference type="ARBA" id="ARBA00047745"/>
    </source>
</evidence>
<keyword evidence="5 8" id="KW-0067">ATP-binding</keyword>
<dbReference type="NCBIfam" id="TIGR03168">
    <property type="entry name" value="1-PFK"/>
    <property type="match status" value="1"/>
</dbReference>
<dbReference type="GO" id="GO:0008662">
    <property type="term" value="F:1-phosphofructokinase activity"/>
    <property type="evidence" value="ECO:0007669"/>
    <property type="project" value="UniProtKB-UniRule"/>
</dbReference>
<evidence type="ECO:0000259" key="9">
    <source>
        <dbReference type="Pfam" id="PF00294"/>
    </source>
</evidence>
<protein>
    <recommendedName>
        <fullName evidence="7">Phosphofructokinase</fullName>
    </recommendedName>
</protein>
<evidence type="ECO:0000256" key="2">
    <source>
        <dbReference type="ARBA" id="ARBA00022679"/>
    </source>
</evidence>
<dbReference type="RefSeq" id="WP_119956861.1">
    <property type="nucleotide sequence ID" value="NZ_QYUR01000008.1"/>
</dbReference>
<evidence type="ECO:0000256" key="7">
    <source>
        <dbReference type="PIRNR" id="PIRNR000535"/>
    </source>
</evidence>
<dbReference type="InterPro" id="IPR002173">
    <property type="entry name" value="Carboh/pur_kinase_PfkB_CS"/>
</dbReference>
<dbReference type="FunFam" id="3.40.1190.20:FF:000001">
    <property type="entry name" value="Phosphofructokinase"/>
    <property type="match status" value="1"/>
</dbReference>
<dbReference type="PROSITE" id="PS00583">
    <property type="entry name" value="PFKB_KINASES_1"/>
    <property type="match status" value="1"/>
</dbReference>
<keyword evidence="3 8" id="KW-0547">Nucleotide-binding</keyword>
<dbReference type="OrthoDB" id="9801219at2"/>
<comment type="similarity">
    <text evidence="1 7 8">Belongs to the carbohydrate kinase PfkB family.</text>
</comment>
<name>A0A418X9B6_9PSED</name>
<dbReference type="GO" id="GO:0005524">
    <property type="term" value="F:ATP binding"/>
    <property type="evidence" value="ECO:0007669"/>
    <property type="project" value="UniProtKB-UniRule"/>
</dbReference>
<evidence type="ECO:0000256" key="8">
    <source>
        <dbReference type="RuleBase" id="RU369061"/>
    </source>
</evidence>
<keyword evidence="4 8" id="KW-0418">Kinase</keyword>
<dbReference type="NCBIfam" id="TIGR03828">
    <property type="entry name" value="pfkB"/>
    <property type="match status" value="1"/>
</dbReference>
<evidence type="ECO:0000313" key="10">
    <source>
        <dbReference type="EMBL" id="RJG09067.1"/>
    </source>
</evidence>
<evidence type="ECO:0000256" key="5">
    <source>
        <dbReference type="ARBA" id="ARBA00022840"/>
    </source>
</evidence>
<evidence type="ECO:0000256" key="4">
    <source>
        <dbReference type="ARBA" id="ARBA00022777"/>
    </source>
</evidence>